<proteinExistence type="predicted"/>
<name>A0AAD7NUM5_9AGAR</name>
<protein>
    <submittedName>
        <fullName evidence="1">Uncharacterized protein</fullName>
    </submittedName>
</protein>
<reference evidence="1" key="1">
    <citation type="submission" date="2023-03" db="EMBL/GenBank/DDBJ databases">
        <title>Massive genome expansion in bonnet fungi (Mycena s.s.) driven by repeated elements and novel gene families across ecological guilds.</title>
        <authorList>
            <consortium name="Lawrence Berkeley National Laboratory"/>
            <person name="Harder C.B."/>
            <person name="Miyauchi S."/>
            <person name="Viragh M."/>
            <person name="Kuo A."/>
            <person name="Thoen E."/>
            <person name="Andreopoulos B."/>
            <person name="Lu D."/>
            <person name="Skrede I."/>
            <person name="Drula E."/>
            <person name="Henrissat B."/>
            <person name="Morin E."/>
            <person name="Kohler A."/>
            <person name="Barry K."/>
            <person name="LaButti K."/>
            <person name="Morin E."/>
            <person name="Salamov A."/>
            <person name="Lipzen A."/>
            <person name="Mereny Z."/>
            <person name="Hegedus B."/>
            <person name="Baldrian P."/>
            <person name="Stursova M."/>
            <person name="Weitz H."/>
            <person name="Taylor A."/>
            <person name="Grigoriev I.V."/>
            <person name="Nagy L.G."/>
            <person name="Martin F."/>
            <person name="Kauserud H."/>
        </authorList>
    </citation>
    <scope>NUCLEOTIDE SEQUENCE</scope>
    <source>
        <strain evidence="1">CBHHK188m</strain>
    </source>
</reference>
<dbReference type="AlphaFoldDB" id="A0AAD7NUM5"/>
<comment type="caution">
    <text evidence="1">The sequence shown here is derived from an EMBL/GenBank/DDBJ whole genome shotgun (WGS) entry which is preliminary data.</text>
</comment>
<evidence type="ECO:0000313" key="2">
    <source>
        <dbReference type="Proteomes" id="UP001215280"/>
    </source>
</evidence>
<organism evidence="1 2">
    <name type="scientific">Mycena maculata</name>
    <dbReference type="NCBI Taxonomy" id="230809"/>
    <lineage>
        <taxon>Eukaryota</taxon>
        <taxon>Fungi</taxon>
        <taxon>Dikarya</taxon>
        <taxon>Basidiomycota</taxon>
        <taxon>Agaricomycotina</taxon>
        <taxon>Agaricomycetes</taxon>
        <taxon>Agaricomycetidae</taxon>
        <taxon>Agaricales</taxon>
        <taxon>Marasmiineae</taxon>
        <taxon>Mycenaceae</taxon>
        <taxon>Mycena</taxon>
    </lineage>
</organism>
<dbReference type="Proteomes" id="UP001215280">
    <property type="component" value="Unassembled WGS sequence"/>
</dbReference>
<evidence type="ECO:0000313" key="1">
    <source>
        <dbReference type="EMBL" id="KAJ7775734.1"/>
    </source>
</evidence>
<accession>A0AAD7NUM5</accession>
<sequence>MGDPGSALAGTRFGPCDDFLTMIVKLNIEWEITEGLSYWQSMEWEEITYFLAVVKVTRTGRMRRGGEYGPGEATAHCEGQGRDWKGIDSGTGMVKTAVKEEKAESTGQERFLRSYLLTHETQLPVPDGILLALDATAEKLSRKGLFRGSARWGIRRRRLVMAACQRIASECRCQWEVIDGVGVHFHGPEAHFLRFAAAHPMNFPQQLVGDELNRHQAFLRLVVVDAGQN</sequence>
<keyword evidence="2" id="KW-1185">Reference proteome</keyword>
<gene>
    <name evidence="1" type="ORF">DFH07DRAFT_767140</name>
</gene>
<dbReference type="EMBL" id="JARJLG010000014">
    <property type="protein sequence ID" value="KAJ7775734.1"/>
    <property type="molecule type" value="Genomic_DNA"/>
</dbReference>